<dbReference type="EMBL" id="SZWE01000002">
    <property type="protein sequence ID" value="MRU16714.1"/>
    <property type="molecule type" value="Genomic_DNA"/>
</dbReference>
<dbReference type="OrthoDB" id="7870782at2"/>
<protein>
    <submittedName>
        <fullName evidence="1">Uncharacterized protein</fullName>
    </submittedName>
</protein>
<gene>
    <name evidence="1" type="ORF">FDP25_14830</name>
</gene>
<organism evidence="1 2">
    <name type="scientific">Roseovarius bejariae</name>
    <dbReference type="NCBI Taxonomy" id="2576383"/>
    <lineage>
        <taxon>Bacteria</taxon>
        <taxon>Pseudomonadati</taxon>
        <taxon>Pseudomonadota</taxon>
        <taxon>Alphaproteobacteria</taxon>
        <taxon>Rhodobacterales</taxon>
        <taxon>Roseobacteraceae</taxon>
        <taxon>Roseovarius</taxon>
    </lineage>
</organism>
<dbReference type="AlphaFoldDB" id="A0A844D3C3"/>
<keyword evidence="2" id="KW-1185">Reference proteome</keyword>
<accession>A0A844D3C3</accession>
<dbReference type="RefSeq" id="WP_154154052.1">
    <property type="nucleotide sequence ID" value="NZ_SZWE01000002.1"/>
</dbReference>
<dbReference type="Proteomes" id="UP000564704">
    <property type="component" value="Unassembled WGS sequence"/>
</dbReference>
<proteinExistence type="predicted"/>
<reference evidence="1 2" key="1">
    <citation type="submission" date="2019-05" db="EMBL/GenBank/DDBJ databases">
        <title>Roseovarius bejariae sp. nov., a moderately halophylic bacterium isolated from a saline soil in Rambla Salada (Murcia).</title>
        <authorList>
            <person name="Castro D.J."/>
            <person name="Gomez-Altuve A."/>
            <person name="Reina J.C."/>
            <person name="Rodriguez M."/>
            <person name="Sampedro I."/>
            <person name="Llamas I."/>
            <person name="Martinez-Checa F."/>
        </authorList>
    </citation>
    <scope>NUCLEOTIDE SEQUENCE [LARGE SCALE GENOMIC DNA]</scope>
    <source>
        <strain evidence="1 2">A21</strain>
    </source>
</reference>
<name>A0A844D3C3_9RHOB</name>
<evidence type="ECO:0000313" key="2">
    <source>
        <dbReference type="Proteomes" id="UP000564704"/>
    </source>
</evidence>
<evidence type="ECO:0000313" key="1">
    <source>
        <dbReference type="EMBL" id="MRU16714.1"/>
    </source>
</evidence>
<sequence length="69" mass="7648">MSQNAKILDALVKEIETAQADARLDFEARLARLIEDMEANGEIVPATAKGLHEELVNEKIEAQFDNLPV</sequence>
<comment type="caution">
    <text evidence="1">The sequence shown here is derived from an EMBL/GenBank/DDBJ whole genome shotgun (WGS) entry which is preliminary data.</text>
</comment>